<feature type="compositionally biased region" description="Low complexity" evidence="1">
    <location>
        <begin position="147"/>
        <end position="176"/>
    </location>
</feature>
<protein>
    <submittedName>
        <fullName evidence="2">Minor capsid protein</fullName>
    </submittedName>
</protein>
<reference evidence="2" key="1">
    <citation type="submission" date="2018-03" db="EMBL/GenBank/DDBJ databases">
        <title>Twenty-four Novel Viral Genomes identified from the Dushanzi Mud Volcanic Sediment in Xinjiang, China.</title>
        <authorList>
            <person name="Han L."/>
        </authorList>
    </citation>
    <scope>NUCLEOTIDE SEQUENCE</scope>
</reference>
<dbReference type="InterPro" id="IPR014131">
    <property type="entry name" value="Chlamydia_phage_Vp3"/>
</dbReference>
<accession>A0A2R3UAH8</accession>
<dbReference type="Pfam" id="PF09675">
    <property type="entry name" value="Chlamy_scaf"/>
    <property type="match status" value="1"/>
</dbReference>
<proteinExistence type="predicted"/>
<name>A0A2R3UAH8_9VIRU</name>
<evidence type="ECO:0000256" key="1">
    <source>
        <dbReference type="SAM" id="MobiDB-lite"/>
    </source>
</evidence>
<organism evidence="2">
    <name type="scientific">Gokushovirinae environmental samples</name>
    <dbReference type="NCBI Taxonomy" id="1478972"/>
    <lineage>
        <taxon>Viruses</taxon>
        <taxon>Monodnaviria</taxon>
        <taxon>Sangervirae</taxon>
        <taxon>Phixviricota</taxon>
        <taxon>Malgrandaviricetes</taxon>
        <taxon>Petitvirales</taxon>
        <taxon>Microviridae</taxon>
        <taxon>environmental samples</taxon>
    </lineage>
</organism>
<evidence type="ECO:0000313" key="2">
    <source>
        <dbReference type="EMBL" id="AVQ10183.1"/>
    </source>
</evidence>
<feature type="region of interest" description="Disordered" evidence="1">
    <location>
        <begin position="134"/>
        <end position="176"/>
    </location>
</feature>
<dbReference type="EMBL" id="MH029516">
    <property type="protein sequence ID" value="AVQ10183.1"/>
    <property type="molecule type" value="Genomic_DNA"/>
</dbReference>
<sequence>MKVKKVFLRTPYNYDRDAVSNETGLRCEEETLAKQEFKEECDINTLLRRFNITGELPGPYRMPVYGDFAGITDFHEAANAIAEANEAFDALPVLVRERFRNDPAMFVDFCLDDKNKDEARRLGLLPPIELEKLQAAAPASPAPAPGAPQSGGSSASAAPAAQPSPAAPAASNTPST</sequence>